<evidence type="ECO:0000256" key="1">
    <source>
        <dbReference type="ARBA" id="ARBA00004651"/>
    </source>
</evidence>
<dbReference type="GO" id="GO:0005886">
    <property type="term" value="C:plasma membrane"/>
    <property type="evidence" value="ECO:0007669"/>
    <property type="project" value="UniProtKB-SubCell"/>
</dbReference>
<dbReference type="CDD" id="cd06261">
    <property type="entry name" value="TM_PBP2"/>
    <property type="match status" value="1"/>
</dbReference>
<dbReference type="InterPro" id="IPR035906">
    <property type="entry name" value="MetI-like_sf"/>
</dbReference>
<comment type="similarity">
    <text evidence="7">Belongs to the binding-protein-dependent transport system permease family.</text>
</comment>
<gene>
    <name evidence="9" type="ORF">IN07_00345</name>
</gene>
<keyword evidence="4 7" id="KW-0812">Transmembrane</keyword>
<dbReference type="PROSITE" id="PS50928">
    <property type="entry name" value="ABC_TM1"/>
    <property type="match status" value="1"/>
</dbReference>
<keyword evidence="5 7" id="KW-1133">Transmembrane helix</keyword>
<proteinExistence type="inferred from homology"/>
<dbReference type="InterPro" id="IPR000515">
    <property type="entry name" value="MetI-like"/>
</dbReference>
<dbReference type="GO" id="GO:0071916">
    <property type="term" value="F:dipeptide transmembrane transporter activity"/>
    <property type="evidence" value="ECO:0007669"/>
    <property type="project" value="TreeGrafter"/>
</dbReference>
<dbReference type="PANTHER" id="PTHR43163">
    <property type="entry name" value="DIPEPTIDE TRANSPORT SYSTEM PERMEASE PROTEIN DPPB-RELATED"/>
    <property type="match status" value="1"/>
</dbReference>
<feature type="transmembrane region" description="Helical" evidence="7">
    <location>
        <begin position="233"/>
        <end position="260"/>
    </location>
</feature>
<dbReference type="STRING" id="1522368.IN07_00345"/>
<keyword evidence="6 7" id="KW-0472">Membrane</keyword>
<evidence type="ECO:0000313" key="10">
    <source>
        <dbReference type="Proteomes" id="UP000029713"/>
    </source>
</evidence>
<reference evidence="9 10" key="1">
    <citation type="submission" date="2014-07" db="EMBL/GenBank/DDBJ databases">
        <title>Biosystematic studies on Modestobacter strains isolated from extreme hyper-arid desert soil and from historic building.</title>
        <authorList>
            <person name="Bukarasam K."/>
            <person name="Bull A."/>
            <person name="Girard G."/>
            <person name="van Wezel G."/>
            <person name="Goodfellow M."/>
        </authorList>
    </citation>
    <scope>NUCLEOTIDE SEQUENCE [LARGE SCALE GENOMIC DNA]</scope>
    <source>
        <strain evidence="9 10">KNN45-2b</strain>
    </source>
</reference>
<evidence type="ECO:0000256" key="3">
    <source>
        <dbReference type="ARBA" id="ARBA00022475"/>
    </source>
</evidence>
<dbReference type="PANTHER" id="PTHR43163:SF6">
    <property type="entry name" value="DIPEPTIDE TRANSPORT SYSTEM PERMEASE PROTEIN DPPB-RELATED"/>
    <property type="match status" value="1"/>
</dbReference>
<keyword evidence="3" id="KW-1003">Cell membrane</keyword>
<sequence>MLAFLARRMVMAIGTVLAAVVISFLLVHATDTSPGAVRLGTNATPERIVAENEALGWNRPLPTQFFDYLGDLVRGDLGTSLIDGRSIAADLADRVPVTASIALFATLLSGVLGIVLGVTAAVRGGRLARLITTGSGVALSLPVFWVGILLVYVLALQLGWLPATGYVPFTVDPAGWFTSLLIPVITLTIGGAAIVARTANAGLRQALAQEHVRTLRAMGTPEWRIRYVHALRFASLPVVSVLGIQFIALFGGSVIIENLFALPGLGQAGQAAAASSDFPALVGVVVVATLVVVVINLLLDLVVAALDPKVRAA</sequence>
<dbReference type="AlphaFoldDB" id="A0A098YG24"/>
<organism evidence="9 10">
    <name type="scientific">Modestobacter caceresii</name>
    <dbReference type="NCBI Taxonomy" id="1522368"/>
    <lineage>
        <taxon>Bacteria</taxon>
        <taxon>Bacillati</taxon>
        <taxon>Actinomycetota</taxon>
        <taxon>Actinomycetes</taxon>
        <taxon>Geodermatophilales</taxon>
        <taxon>Geodermatophilaceae</taxon>
        <taxon>Modestobacter</taxon>
    </lineage>
</organism>
<feature type="domain" description="ABC transmembrane type-1" evidence="8">
    <location>
        <begin position="95"/>
        <end position="303"/>
    </location>
</feature>
<dbReference type="OrthoDB" id="9778910at2"/>
<dbReference type="Proteomes" id="UP000029713">
    <property type="component" value="Unassembled WGS sequence"/>
</dbReference>
<dbReference type="EMBL" id="JPMX01000001">
    <property type="protein sequence ID" value="KGH48731.1"/>
    <property type="molecule type" value="Genomic_DNA"/>
</dbReference>
<name>A0A098YG24_9ACTN</name>
<feature type="transmembrane region" description="Helical" evidence="7">
    <location>
        <begin position="175"/>
        <end position="196"/>
    </location>
</feature>
<feature type="transmembrane region" description="Helical" evidence="7">
    <location>
        <begin position="101"/>
        <end position="122"/>
    </location>
</feature>
<evidence type="ECO:0000256" key="5">
    <source>
        <dbReference type="ARBA" id="ARBA00022989"/>
    </source>
</evidence>
<protein>
    <submittedName>
        <fullName evidence="9">ABC transporter permease</fullName>
    </submittedName>
</protein>
<evidence type="ECO:0000256" key="6">
    <source>
        <dbReference type="ARBA" id="ARBA00023136"/>
    </source>
</evidence>
<feature type="transmembrane region" description="Helical" evidence="7">
    <location>
        <begin position="280"/>
        <end position="306"/>
    </location>
</feature>
<dbReference type="Pfam" id="PF00528">
    <property type="entry name" value="BPD_transp_1"/>
    <property type="match status" value="1"/>
</dbReference>
<comment type="caution">
    <text evidence="9">The sequence shown here is derived from an EMBL/GenBank/DDBJ whole genome shotgun (WGS) entry which is preliminary data.</text>
</comment>
<keyword evidence="2 7" id="KW-0813">Transport</keyword>
<evidence type="ECO:0000256" key="7">
    <source>
        <dbReference type="RuleBase" id="RU363032"/>
    </source>
</evidence>
<dbReference type="SUPFAM" id="SSF161098">
    <property type="entry name" value="MetI-like"/>
    <property type="match status" value="1"/>
</dbReference>
<dbReference type="Pfam" id="PF19300">
    <property type="entry name" value="BPD_transp_1_N"/>
    <property type="match status" value="1"/>
</dbReference>
<comment type="subcellular location">
    <subcellularLocation>
        <location evidence="1 7">Cell membrane</location>
        <topology evidence="1 7">Multi-pass membrane protein</topology>
    </subcellularLocation>
</comment>
<evidence type="ECO:0000256" key="4">
    <source>
        <dbReference type="ARBA" id="ARBA00022692"/>
    </source>
</evidence>
<keyword evidence="10" id="KW-1185">Reference proteome</keyword>
<evidence type="ECO:0000313" key="9">
    <source>
        <dbReference type="EMBL" id="KGH48731.1"/>
    </source>
</evidence>
<dbReference type="RefSeq" id="WP_036332394.1">
    <property type="nucleotide sequence ID" value="NZ_JPMX01000001.1"/>
</dbReference>
<accession>A0A098YG24</accession>
<dbReference type="Gene3D" id="1.10.3720.10">
    <property type="entry name" value="MetI-like"/>
    <property type="match status" value="1"/>
</dbReference>
<feature type="transmembrane region" description="Helical" evidence="7">
    <location>
        <begin position="134"/>
        <end position="155"/>
    </location>
</feature>
<evidence type="ECO:0000259" key="8">
    <source>
        <dbReference type="PROSITE" id="PS50928"/>
    </source>
</evidence>
<evidence type="ECO:0000256" key="2">
    <source>
        <dbReference type="ARBA" id="ARBA00022448"/>
    </source>
</evidence>
<dbReference type="InterPro" id="IPR045621">
    <property type="entry name" value="BPD_transp_1_N"/>
</dbReference>